<keyword evidence="2" id="KW-1185">Reference proteome</keyword>
<accession>A0A135V239</accession>
<gene>
    <name evidence="1" type="ORF">CSAL01_06136</name>
</gene>
<name>A0A135V239_9PEZI</name>
<dbReference type="OrthoDB" id="4829894at2759"/>
<evidence type="ECO:0000313" key="1">
    <source>
        <dbReference type="EMBL" id="KXH66745.1"/>
    </source>
</evidence>
<evidence type="ECO:0000313" key="2">
    <source>
        <dbReference type="Proteomes" id="UP000070121"/>
    </source>
</evidence>
<sequence length="80" mass="9064">MPRVPKMIEAICPGCFKGFTKIGSMHRHVYEDRCPRPIPQFVAKVKAEHRARVAAAAARYKARKAARASRARFPPPRPRP</sequence>
<organism evidence="1 2">
    <name type="scientific">Colletotrichum salicis</name>
    <dbReference type="NCBI Taxonomy" id="1209931"/>
    <lineage>
        <taxon>Eukaryota</taxon>
        <taxon>Fungi</taxon>
        <taxon>Dikarya</taxon>
        <taxon>Ascomycota</taxon>
        <taxon>Pezizomycotina</taxon>
        <taxon>Sordariomycetes</taxon>
        <taxon>Hypocreomycetidae</taxon>
        <taxon>Glomerellales</taxon>
        <taxon>Glomerellaceae</taxon>
        <taxon>Colletotrichum</taxon>
        <taxon>Colletotrichum acutatum species complex</taxon>
    </lineage>
</organism>
<dbReference type="AlphaFoldDB" id="A0A135V239"/>
<comment type="caution">
    <text evidence="1">The sequence shown here is derived from an EMBL/GenBank/DDBJ whole genome shotgun (WGS) entry which is preliminary data.</text>
</comment>
<dbReference type="EMBL" id="JFFI01000605">
    <property type="protein sequence ID" value="KXH66745.1"/>
    <property type="molecule type" value="Genomic_DNA"/>
</dbReference>
<dbReference type="Proteomes" id="UP000070121">
    <property type="component" value="Unassembled WGS sequence"/>
</dbReference>
<protein>
    <submittedName>
        <fullName evidence="1">Uncharacterized protein</fullName>
    </submittedName>
</protein>
<reference evidence="1 2" key="1">
    <citation type="submission" date="2014-02" db="EMBL/GenBank/DDBJ databases">
        <title>The genome sequence of Colletotrichum salicis CBS 607.94.</title>
        <authorList>
            <person name="Baroncelli R."/>
            <person name="Thon M.R."/>
        </authorList>
    </citation>
    <scope>NUCLEOTIDE SEQUENCE [LARGE SCALE GENOMIC DNA]</scope>
    <source>
        <strain evidence="1 2">CBS 607.94</strain>
    </source>
</reference>
<proteinExistence type="predicted"/>